<sequence length="275" mass="31200">MSHINRFVYEECIRRDVRTPDIPVLEKSYFGQCGEDLIVIALLRALARRKNINLADHRYLEIGANHPIATSATYLIHNQLHMRGVLVEANSQLLPALQKVRPLDTIKHAAISTSDETFIDFYISNQNELSSLNRKFVEEWQDGAVGIARIDKVPACRINKLLADEFADKAPLFLSLDIEGMDLDILRDWDWARWRPAIIQVEPSDHFHPNNSISIIQYLESQQYLLIASTEVNLIALDVHDWVNSAEGISAAKPHTISQNHTAPYVTGTDTNQIL</sequence>
<evidence type="ECO:0000259" key="1">
    <source>
        <dbReference type="Pfam" id="PF05050"/>
    </source>
</evidence>
<gene>
    <name evidence="2" type="ORF">DFR47_104201</name>
</gene>
<dbReference type="Proteomes" id="UP000252893">
    <property type="component" value="Unassembled WGS sequence"/>
</dbReference>
<dbReference type="RefSeq" id="WP_113944707.1">
    <property type="nucleotide sequence ID" value="NZ_JBHEEG010000001.1"/>
</dbReference>
<dbReference type="InterPro" id="IPR029063">
    <property type="entry name" value="SAM-dependent_MTases_sf"/>
</dbReference>
<protein>
    <submittedName>
        <fullName evidence="2">FkbM family methyltransferase</fullName>
    </submittedName>
</protein>
<dbReference type="AlphaFoldDB" id="A0A366DXK1"/>
<evidence type="ECO:0000313" key="2">
    <source>
        <dbReference type="EMBL" id="RBO94841.1"/>
    </source>
</evidence>
<accession>A0A366DXK1</accession>
<keyword evidence="2" id="KW-0808">Transferase</keyword>
<dbReference type="InterPro" id="IPR006342">
    <property type="entry name" value="FkbM_mtfrase"/>
</dbReference>
<proteinExistence type="predicted"/>
<dbReference type="SUPFAM" id="SSF53335">
    <property type="entry name" value="S-adenosyl-L-methionine-dependent methyltransferases"/>
    <property type="match status" value="1"/>
</dbReference>
<feature type="domain" description="Methyltransferase FkbM" evidence="1">
    <location>
        <begin position="61"/>
        <end position="225"/>
    </location>
</feature>
<dbReference type="Gene3D" id="3.40.50.150">
    <property type="entry name" value="Vaccinia Virus protein VP39"/>
    <property type="match status" value="1"/>
</dbReference>
<dbReference type="EMBL" id="QNRH01000004">
    <property type="protein sequence ID" value="RBO94841.1"/>
    <property type="molecule type" value="Genomic_DNA"/>
</dbReference>
<evidence type="ECO:0000313" key="3">
    <source>
        <dbReference type="Proteomes" id="UP000252893"/>
    </source>
</evidence>
<keyword evidence="3" id="KW-1185">Reference proteome</keyword>
<keyword evidence="2" id="KW-0489">Methyltransferase</keyword>
<dbReference type="GO" id="GO:0032259">
    <property type="term" value="P:methylation"/>
    <property type="evidence" value="ECO:0007669"/>
    <property type="project" value="UniProtKB-KW"/>
</dbReference>
<reference evidence="2 3" key="1">
    <citation type="submission" date="2018-06" db="EMBL/GenBank/DDBJ databases">
        <title>Genomic Encyclopedia of Type Strains, Phase IV (KMG-IV): sequencing the most valuable type-strain genomes for metagenomic binning, comparative biology and taxonomic classification.</title>
        <authorList>
            <person name="Goeker M."/>
        </authorList>
    </citation>
    <scope>NUCLEOTIDE SEQUENCE [LARGE SCALE GENOMIC DNA]</scope>
    <source>
        <strain evidence="2 3">DSM 25619</strain>
    </source>
</reference>
<dbReference type="GO" id="GO:0008168">
    <property type="term" value="F:methyltransferase activity"/>
    <property type="evidence" value="ECO:0007669"/>
    <property type="project" value="UniProtKB-KW"/>
</dbReference>
<comment type="caution">
    <text evidence="2">The sequence shown here is derived from an EMBL/GenBank/DDBJ whole genome shotgun (WGS) entry which is preliminary data.</text>
</comment>
<dbReference type="OrthoDB" id="9801609at2"/>
<dbReference type="Pfam" id="PF05050">
    <property type="entry name" value="Methyltransf_21"/>
    <property type="match status" value="1"/>
</dbReference>
<organism evidence="2 3">
    <name type="scientific">Pseudochrobactrum asaccharolyticum</name>
    <dbReference type="NCBI Taxonomy" id="354351"/>
    <lineage>
        <taxon>Bacteria</taxon>
        <taxon>Pseudomonadati</taxon>
        <taxon>Pseudomonadota</taxon>
        <taxon>Alphaproteobacteria</taxon>
        <taxon>Hyphomicrobiales</taxon>
        <taxon>Brucellaceae</taxon>
        <taxon>Pseudochrobactrum</taxon>
    </lineage>
</organism>
<name>A0A366DXK1_9HYPH</name>